<feature type="transmembrane region" description="Helical" evidence="1">
    <location>
        <begin position="568"/>
        <end position="588"/>
    </location>
</feature>
<proteinExistence type="predicted"/>
<keyword evidence="3" id="KW-1185">Reference proteome</keyword>
<name>A0A1Y6FLV3_9SPHN</name>
<accession>A0A1Y6FLV3</accession>
<evidence type="ECO:0000256" key="1">
    <source>
        <dbReference type="SAM" id="Phobius"/>
    </source>
</evidence>
<evidence type="ECO:0008006" key="4">
    <source>
        <dbReference type="Google" id="ProtNLM"/>
    </source>
</evidence>
<dbReference type="AlphaFoldDB" id="A0A1Y6FLV3"/>
<gene>
    <name evidence="2" type="ORF">SAMN06297468_2184</name>
</gene>
<evidence type="ECO:0000313" key="3">
    <source>
        <dbReference type="Proteomes" id="UP000194420"/>
    </source>
</evidence>
<feature type="transmembrane region" description="Helical" evidence="1">
    <location>
        <begin position="378"/>
        <end position="398"/>
    </location>
</feature>
<feature type="transmembrane region" description="Helical" evidence="1">
    <location>
        <begin position="533"/>
        <end position="556"/>
    </location>
</feature>
<reference evidence="3" key="1">
    <citation type="submission" date="2017-04" db="EMBL/GenBank/DDBJ databases">
        <authorList>
            <person name="Varghese N."/>
            <person name="Submissions S."/>
        </authorList>
    </citation>
    <scope>NUCLEOTIDE SEQUENCE [LARGE SCALE GENOMIC DNA]</scope>
</reference>
<feature type="transmembrane region" description="Helical" evidence="1">
    <location>
        <begin position="404"/>
        <end position="425"/>
    </location>
</feature>
<sequence>MAFDNSSGFASTDALRLFSIGVTGHREGNASYDANEGAIRQAFEELLDAISQRLAKLEGKVPPDLRLVTNLAHGSDLMAAEVALDRGIGVLAPLPFGKSVNLALNTPDVELDEAARMAGGALPEGERQNAHFARHCDVLDRAQCFELADQDKRLRERLERLVANPSNRGFQQDFDNLVAKRSKAASQITVEQSDLLIAIWDGVATSARGGTRDTMAAALAADIPVVWLDARDPTRLHWLDDLGDLAVAGERERVAGFDTVLERVEQCADTDWTALANASDEFRRSQWRPTSRRRFHAYRRTETMFSGEGKPFRSIKQTYESPDAIGVGSAREMLTEIEALPRSDRRFPEKLRETLLPRFAFADGISTYLSDAYRGGMVASFVLSAAAIIGGVAYLPLVPADYKWPFALLELILLLIIVAITVAGSRGKWHTRWFRMRRVAEYLRAAPITTAIGSGRAKGHWPASRDEGWPELFARQTILSTGLPHVQVTQDYLKQHLTRLMKPYLVSQRDYHRAKSHRLERVHHNLDTMSETLFILAIISVGSYLALVGGAALGMVDYSVPKTLSKTMTFLGVAFPTLGAAIAGIRYFGDFERFAAISDVSAERLDRLIHRAEVLLEGSEEEVSYADFVALAHAMNDVVIEEIESWQSIFGTKKMSVPV</sequence>
<keyword evidence="1" id="KW-1133">Transmembrane helix</keyword>
<dbReference type="EMBL" id="FXWG01000003">
    <property type="protein sequence ID" value="SMQ73393.1"/>
    <property type="molecule type" value="Genomic_DNA"/>
</dbReference>
<dbReference type="Proteomes" id="UP000194420">
    <property type="component" value="Unassembled WGS sequence"/>
</dbReference>
<dbReference type="OrthoDB" id="2968017at2"/>
<dbReference type="RefSeq" id="WP_086438116.1">
    <property type="nucleotide sequence ID" value="NZ_FXWG01000003.1"/>
</dbReference>
<evidence type="ECO:0000313" key="2">
    <source>
        <dbReference type="EMBL" id="SMQ73393.1"/>
    </source>
</evidence>
<keyword evidence="1" id="KW-0472">Membrane</keyword>
<organism evidence="2 3">
    <name type="scientific">Altererythrobacter xiamenensis</name>
    <dbReference type="NCBI Taxonomy" id="1316679"/>
    <lineage>
        <taxon>Bacteria</taxon>
        <taxon>Pseudomonadati</taxon>
        <taxon>Pseudomonadota</taxon>
        <taxon>Alphaproteobacteria</taxon>
        <taxon>Sphingomonadales</taxon>
        <taxon>Erythrobacteraceae</taxon>
        <taxon>Altererythrobacter</taxon>
    </lineage>
</organism>
<protein>
    <recommendedName>
        <fullName evidence="4">SMODS and SLOG-associating 2TM effector domain-containing protein</fullName>
    </recommendedName>
</protein>
<keyword evidence="1" id="KW-0812">Transmembrane</keyword>